<evidence type="ECO:0000313" key="3">
    <source>
        <dbReference type="EMBL" id="PTB71666.1"/>
    </source>
</evidence>
<reference evidence="3 4" key="1">
    <citation type="submission" date="2016-07" db="EMBL/GenBank/DDBJ databases">
        <title>Multiple horizontal gene transfer events from other fungi enriched the ability of initially mycotrophic Trichoderma (Ascomycota) to feed on dead plant biomass.</title>
        <authorList>
            <consortium name="DOE Joint Genome Institute"/>
            <person name="Aerts A."/>
            <person name="Atanasova L."/>
            <person name="Chenthamara K."/>
            <person name="Zhang J."/>
            <person name="Grujic M."/>
            <person name="Henrissat B."/>
            <person name="Kuo A."/>
            <person name="Salamov A."/>
            <person name="Lipzen A."/>
            <person name="Labutti K."/>
            <person name="Barry K."/>
            <person name="Miao Y."/>
            <person name="Rahimi M.J."/>
            <person name="Shen Q."/>
            <person name="Grigoriev I.V."/>
            <person name="Kubicek C.P."/>
            <person name="Druzhinina I.S."/>
        </authorList>
    </citation>
    <scope>NUCLEOTIDE SEQUENCE [LARGE SCALE GENOMIC DNA]</scope>
    <source>
        <strain evidence="3 4">ATCC 18648</strain>
    </source>
</reference>
<dbReference type="GO" id="GO:0007031">
    <property type="term" value="P:peroxisome organization"/>
    <property type="evidence" value="ECO:0007669"/>
    <property type="project" value="UniProtKB-KW"/>
</dbReference>
<evidence type="ECO:0000256" key="2">
    <source>
        <dbReference type="RuleBase" id="RU365003"/>
    </source>
</evidence>
<dbReference type="GO" id="GO:0005778">
    <property type="term" value="C:peroxisomal membrane"/>
    <property type="evidence" value="ECO:0007669"/>
    <property type="project" value="UniProtKB-SubCell"/>
</dbReference>
<organism evidence="3 4">
    <name type="scientific">Trichoderma longibrachiatum ATCC 18648</name>
    <dbReference type="NCBI Taxonomy" id="983965"/>
    <lineage>
        <taxon>Eukaryota</taxon>
        <taxon>Fungi</taxon>
        <taxon>Dikarya</taxon>
        <taxon>Ascomycota</taxon>
        <taxon>Pezizomycotina</taxon>
        <taxon>Sordariomycetes</taxon>
        <taxon>Hypocreomycetidae</taxon>
        <taxon>Hypocreales</taxon>
        <taxon>Hypocreaceae</taxon>
        <taxon>Trichoderma</taxon>
    </lineage>
</organism>
<dbReference type="STRING" id="983965.A0A2T4BQW6"/>
<evidence type="ECO:0000313" key="4">
    <source>
        <dbReference type="Proteomes" id="UP000240760"/>
    </source>
</evidence>
<keyword evidence="4" id="KW-1185">Reference proteome</keyword>
<dbReference type="OrthoDB" id="2021143at2759"/>
<proteinExistence type="inferred from homology"/>
<protein>
    <recommendedName>
        <fullName evidence="2">Peroxisomal membrane protein PEX16</fullName>
    </recommendedName>
</protein>
<dbReference type="Pfam" id="PF08610">
    <property type="entry name" value="Pex16"/>
    <property type="match status" value="1"/>
</dbReference>
<keyword evidence="2" id="KW-0576">Peroxisome</keyword>
<dbReference type="EMBL" id="KZ679146">
    <property type="protein sequence ID" value="PTB71666.1"/>
    <property type="molecule type" value="Genomic_DNA"/>
</dbReference>
<name>A0A2T4BQW6_TRILO</name>
<comment type="subcellular location">
    <subcellularLocation>
        <location evidence="2">Peroxisome membrane</location>
    </subcellularLocation>
</comment>
<evidence type="ECO:0000256" key="1">
    <source>
        <dbReference type="ARBA" id="ARBA00009505"/>
    </source>
</evidence>
<accession>A0A2T4BQW6</accession>
<dbReference type="Proteomes" id="UP000240760">
    <property type="component" value="Unassembled WGS sequence"/>
</dbReference>
<dbReference type="AlphaFoldDB" id="A0A2T4BQW6"/>
<dbReference type="PANTHER" id="PTHR13299">
    <property type="entry name" value="PEROXISOMAL MEMBRANE PROTEIN PEX16"/>
    <property type="match status" value="1"/>
</dbReference>
<sequence>KSWTPWLVGVTLEYAARQLRQRSMRTSTLERDEWNKRGWAMIWWMMRGAFYENVTKGAVNGVTSRMPSFIAGILQDYEYLWENYYFSTSG</sequence>
<gene>
    <name evidence="3" type="ORF">M440DRAFT_1426235</name>
</gene>
<comment type="similarity">
    <text evidence="1 2">Belongs to the peroxin-16 family.</text>
</comment>
<keyword evidence="2" id="KW-0962">Peroxisome biogenesis</keyword>
<feature type="non-terminal residue" evidence="3">
    <location>
        <position position="1"/>
    </location>
</feature>
<dbReference type="InterPro" id="IPR013919">
    <property type="entry name" value="Pex16"/>
</dbReference>
<dbReference type="PANTHER" id="PTHR13299:SF0">
    <property type="entry name" value="PEROXISOMAL MEMBRANE PROTEIN PEX16"/>
    <property type="match status" value="1"/>
</dbReference>